<comment type="caution">
    <text evidence="2">The sequence shown here is derived from an EMBL/GenBank/DDBJ whole genome shotgun (WGS) entry which is preliminary data.</text>
</comment>
<reference evidence="2" key="1">
    <citation type="submission" date="2018-10" db="EMBL/GenBank/DDBJ databases">
        <title>Population genomic analysis revealed the cold adaptation of white poplar.</title>
        <authorList>
            <person name="Liu Y.-J."/>
        </authorList>
    </citation>
    <scope>NUCLEOTIDE SEQUENCE [LARGE SCALE GENOMIC DNA]</scope>
    <source>
        <strain evidence="2">PAL-ZL1</strain>
    </source>
</reference>
<dbReference type="AlphaFoldDB" id="A0A4U5QEG3"/>
<feature type="compositionally biased region" description="Polar residues" evidence="1">
    <location>
        <begin position="259"/>
        <end position="272"/>
    </location>
</feature>
<protein>
    <recommendedName>
        <fullName evidence="3">DUF4283 domain-containing protein</fullName>
    </recommendedName>
</protein>
<gene>
    <name evidence="2" type="ORF">D5086_0000103120</name>
</gene>
<evidence type="ECO:0000313" key="2">
    <source>
        <dbReference type="EMBL" id="TKS08431.1"/>
    </source>
</evidence>
<feature type="compositionally biased region" description="Pro residues" evidence="1">
    <location>
        <begin position="234"/>
        <end position="243"/>
    </location>
</feature>
<proteinExistence type="predicted"/>
<dbReference type="PANTHER" id="PTHR31286:SF168">
    <property type="entry name" value="DUF4283 DOMAIN-CONTAINING PROTEIN"/>
    <property type="match status" value="1"/>
</dbReference>
<dbReference type="InterPro" id="IPR040256">
    <property type="entry name" value="At4g02000-like"/>
</dbReference>
<feature type="compositionally biased region" description="Polar residues" evidence="1">
    <location>
        <begin position="311"/>
        <end position="323"/>
    </location>
</feature>
<evidence type="ECO:0000256" key="1">
    <source>
        <dbReference type="SAM" id="MobiDB-lite"/>
    </source>
</evidence>
<feature type="region of interest" description="Disordered" evidence="1">
    <location>
        <begin position="38"/>
        <end position="57"/>
    </location>
</feature>
<dbReference type="PANTHER" id="PTHR31286">
    <property type="entry name" value="GLYCINE-RICH CELL WALL STRUCTURAL PROTEIN 1.8-LIKE"/>
    <property type="match status" value="1"/>
</dbReference>
<name>A0A4U5QEG3_POPAL</name>
<sequence length="330" mass="35685">MAKSKKLRIDQQSGGGDFKLQMLARNSFRLHRTPLRSISSSSCTRKGNFKVGTQKDSSAYSKRSRVLKSDGLASSPQPCDNSPIAQDTQLAVTQDAPGSLTPSGLVHFPIFTSTASCKLSTSDISPSDDSLKYCLIGFIAGKPLRCDAPTHNRSKLSLARVLIEVDLVTTLPDLITVQLPNGSILGQRVIYESLPRYYRSCASMGHSATSCQNGSSKRKPSSSESHTDHSSPSVMPPTEPQHPPGSCSLGVPMVPPQAKISNSPTFRRQSSPGRKRHKTFSVNTMPPLVFPGQTSHGILASWHFLNCSSAPPDTQQYKSQLKSSYELAPT</sequence>
<accession>A0A4U5QEG3</accession>
<organism evidence="2">
    <name type="scientific">Populus alba</name>
    <name type="common">White poplar</name>
    <dbReference type="NCBI Taxonomy" id="43335"/>
    <lineage>
        <taxon>Eukaryota</taxon>
        <taxon>Viridiplantae</taxon>
        <taxon>Streptophyta</taxon>
        <taxon>Embryophyta</taxon>
        <taxon>Tracheophyta</taxon>
        <taxon>Spermatophyta</taxon>
        <taxon>Magnoliopsida</taxon>
        <taxon>eudicotyledons</taxon>
        <taxon>Gunneridae</taxon>
        <taxon>Pentapetalae</taxon>
        <taxon>rosids</taxon>
        <taxon>fabids</taxon>
        <taxon>Malpighiales</taxon>
        <taxon>Salicaceae</taxon>
        <taxon>Saliceae</taxon>
        <taxon>Populus</taxon>
    </lineage>
</organism>
<feature type="region of interest" description="Disordered" evidence="1">
    <location>
        <begin position="311"/>
        <end position="330"/>
    </location>
</feature>
<dbReference type="EMBL" id="RCHU01000296">
    <property type="protein sequence ID" value="TKS08431.1"/>
    <property type="molecule type" value="Genomic_DNA"/>
</dbReference>
<feature type="region of interest" description="Disordered" evidence="1">
    <location>
        <begin position="206"/>
        <end position="279"/>
    </location>
</feature>
<evidence type="ECO:0008006" key="3">
    <source>
        <dbReference type="Google" id="ProtNLM"/>
    </source>
</evidence>